<keyword evidence="2" id="KW-1185">Reference proteome</keyword>
<evidence type="ECO:0000313" key="1">
    <source>
        <dbReference type="EMBL" id="KMJ44760.1"/>
    </source>
</evidence>
<dbReference type="Proteomes" id="UP000036277">
    <property type="component" value="Unassembled WGS sequence"/>
</dbReference>
<dbReference type="OrthoDB" id="6445942at2"/>
<proteinExistence type="predicted"/>
<dbReference type="EMBL" id="LFCV01000079">
    <property type="protein sequence ID" value="KMJ44760.1"/>
    <property type="molecule type" value="Genomic_DNA"/>
</dbReference>
<gene>
    <name evidence="1" type="ORF">AB204_12550</name>
</gene>
<reference evidence="1 2" key="1">
    <citation type="submission" date="2015-06" db="EMBL/GenBank/DDBJ databases">
        <title>Draft Whole-Genome Sequence of the Entomopathogenic Bacterium Xenorhabdus khoisanae.</title>
        <authorList>
            <person name="Naidoo S."/>
            <person name="Featherston J."/>
            <person name="Gray V.M."/>
        </authorList>
    </citation>
    <scope>NUCLEOTIDE SEQUENCE [LARGE SCALE GENOMIC DNA]</scope>
    <source>
        <strain evidence="1 2">MCB</strain>
    </source>
</reference>
<comment type="caution">
    <text evidence="1">The sequence shown here is derived from an EMBL/GenBank/DDBJ whole genome shotgun (WGS) entry which is preliminary data.</text>
</comment>
<protein>
    <submittedName>
        <fullName evidence="1">Uncharacterized protein</fullName>
    </submittedName>
</protein>
<name>A0A0J5ING2_9GAMM</name>
<dbReference type="STRING" id="880157.AB204_12550"/>
<evidence type="ECO:0000313" key="2">
    <source>
        <dbReference type="Proteomes" id="UP000036277"/>
    </source>
</evidence>
<dbReference type="PATRIC" id="fig|880157.4.peg.2680"/>
<dbReference type="RefSeq" id="WP_047963704.1">
    <property type="nucleotide sequence ID" value="NZ_CAWMBG010000079.1"/>
</dbReference>
<sequence>MGMYIISYDGVDDANTVLVSTQIPLDIDVSTLASASNFLTILENNALSYVEGLPDGDNVTRIANIRIHLL</sequence>
<dbReference type="AlphaFoldDB" id="A0A0J5ING2"/>
<accession>A0A0J5ING2</accession>
<organism evidence="1 2">
    <name type="scientific">Xenorhabdus khoisanae</name>
    <dbReference type="NCBI Taxonomy" id="880157"/>
    <lineage>
        <taxon>Bacteria</taxon>
        <taxon>Pseudomonadati</taxon>
        <taxon>Pseudomonadota</taxon>
        <taxon>Gammaproteobacteria</taxon>
        <taxon>Enterobacterales</taxon>
        <taxon>Morganellaceae</taxon>
        <taxon>Xenorhabdus</taxon>
    </lineage>
</organism>